<comment type="caution">
    <text evidence="1">The sequence shown here is derived from an EMBL/GenBank/DDBJ whole genome shotgun (WGS) entry which is preliminary data.</text>
</comment>
<sequence>MARLKETEFGIDRAGLGRLTDRAAAFAGEPAPTGTAPVSSVAQTLWERVYPRRGRHSHRISTRPPARCAPSPHFAIIAALLCPAGVHSPLGA</sequence>
<keyword evidence="2" id="KW-1185">Reference proteome</keyword>
<protein>
    <submittedName>
        <fullName evidence="1">Uncharacterized protein</fullName>
    </submittedName>
</protein>
<dbReference type="Proteomes" id="UP000294335">
    <property type="component" value="Unassembled WGS sequence"/>
</dbReference>
<evidence type="ECO:0000313" key="1">
    <source>
        <dbReference type="EMBL" id="SPO59651.1"/>
    </source>
</evidence>
<organism evidence="1 2">
    <name type="scientific">Pseudomonas inefficax</name>
    <dbReference type="NCBI Taxonomy" id="2078786"/>
    <lineage>
        <taxon>Bacteria</taxon>
        <taxon>Pseudomonadati</taxon>
        <taxon>Pseudomonadota</taxon>
        <taxon>Gammaproteobacteria</taxon>
        <taxon>Pseudomonadales</taxon>
        <taxon>Pseudomonadaceae</taxon>
        <taxon>Pseudomonas</taxon>
    </lineage>
</organism>
<dbReference type="AlphaFoldDB" id="A0AAQ1SSI3"/>
<reference evidence="1 2" key="1">
    <citation type="submission" date="2018-02" db="EMBL/GenBank/DDBJ databases">
        <authorList>
            <person name="Dubost A."/>
        </authorList>
    </citation>
    <scope>NUCLEOTIDE SEQUENCE [LARGE SCALE GENOMIC DNA]</scope>
    <source>
        <strain evidence="2">JV551A3</strain>
    </source>
</reference>
<name>A0AAQ1SSI3_9PSED</name>
<evidence type="ECO:0000313" key="2">
    <source>
        <dbReference type="Proteomes" id="UP000294335"/>
    </source>
</evidence>
<dbReference type="EMBL" id="OPYN01000063">
    <property type="protein sequence ID" value="SPO59651.1"/>
    <property type="molecule type" value="Genomic_DNA"/>
</dbReference>
<gene>
    <name evidence="1" type="ORF">JV551A3_V1_630167</name>
</gene>
<proteinExistence type="predicted"/>
<accession>A0AAQ1SSI3</accession>